<dbReference type="WBParaSite" id="L893_g7875.t1">
    <property type="protein sequence ID" value="L893_g7875.t1"/>
    <property type="gene ID" value="L893_g7875"/>
</dbReference>
<accession>A0A1I8APH0</accession>
<proteinExistence type="predicted"/>
<name>A0A1I8APH0_9BILA</name>
<dbReference type="Proteomes" id="UP000095287">
    <property type="component" value="Unplaced"/>
</dbReference>
<reference evidence="2" key="1">
    <citation type="submission" date="2016-11" db="UniProtKB">
        <authorList>
            <consortium name="WormBaseParasite"/>
        </authorList>
    </citation>
    <scope>IDENTIFICATION</scope>
</reference>
<dbReference type="AlphaFoldDB" id="A0A1I8APH0"/>
<keyword evidence="1" id="KW-1185">Reference proteome</keyword>
<evidence type="ECO:0000313" key="1">
    <source>
        <dbReference type="Proteomes" id="UP000095287"/>
    </source>
</evidence>
<sequence>MVRRETDGKGDNGVVMRSQAAEMSIHTEKTSRKGVNSNPNVLKSVNSNSNAQNVSSPCGVKWFCNMFQRMRLFKNEHFFLMAFIKSIVFLKNYDAENGQESRGRNSPRICFTAFYCPRTALRSRKQLLPEALNLSIYYGSYVTFLYSKSLPKTSSVQRHASQNHFSDVNKNADSGQSSKRIPEVTNRCVFFRKLLTRRKRPSGEGEACKKRGAGGFHHESFIKKGNKISREKALLCFGRRLLRRVPGANARMDWRKCVRDRKSCYSVLDGGESVDAGNGIVNGRGHILRFWTLTPSRALGEAVMLDYRGFGIRVSISYIDGFFAFTSLIFRAG</sequence>
<protein>
    <submittedName>
        <fullName evidence="2">SET domain-containing protein</fullName>
    </submittedName>
</protein>
<organism evidence="1 2">
    <name type="scientific">Steinernema glaseri</name>
    <dbReference type="NCBI Taxonomy" id="37863"/>
    <lineage>
        <taxon>Eukaryota</taxon>
        <taxon>Metazoa</taxon>
        <taxon>Ecdysozoa</taxon>
        <taxon>Nematoda</taxon>
        <taxon>Chromadorea</taxon>
        <taxon>Rhabditida</taxon>
        <taxon>Tylenchina</taxon>
        <taxon>Panagrolaimomorpha</taxon>
        <taxon>Strongyloidoidea</taxon>
        <taxon>Steinernematidae</taxon>
        <taxon>Steinernema</taxon>
    </lineage>
</organism>
<evidence type="ECO:0000313" key="2">
    <source>
        <dbReference type="WBParaSite" id="L893_g7875.t1"/>
    </source>
</evidence>